<proteinExistence type="predicted"/>
<comment type="caution">
    <text evidence="1">The sequence shown here is derived from an EMBL/GenBank/DDBJ whole genome shotgun (WGS) entry which is preliminary data.</text>
</comment>
<keyword evidence="2" id="KW-1185">Reference proteome</keyword>
<gene>
    <name evidence="1" type="ORF">ABEB36_005366</name>
</gene>
<reference evidence="1 2" key="1">
    <citation type="submission" date="2024-05" db="EMBL/GenBank/DDBJ databases">
        <title>Genetic variation in Jamaican populations of the coffee berry borer (Hypothenemus hampei).</title>
        <authorList>
            <person name="Errbii M."/>
            <person name="Myrie A."/>
        </authorList>
    </citation>
    <scope>NUCLEOTIDE SEQUENCE [LARGE SCALE GENOMIC DNA]</scope>
    <source>
        <strain evidence="1">JA-Hopewell-2020-01-JO</strain>
        <tissue evidence="1">Whole body</tissue>
    </source>
</reference>
<evidence type="ECO:0000313" key="1">
    <source>
        <dbReference type="EMBL" id="KAL1505917.1"/>
    </source>
</evidence>
<dbReference type="AlphaFoldDB" id="A0ABD1EY03"/>
<dbReference type="EMBL" id="JBDJPC010000004">
    <property type="protein sequence ID" value="KAL1505917.1"/>
    <property type="molecule type" value="Genomic_DNA"/>
</dbReference>
<name>A0ABD1EY03_HYPHA</name>
<dbReference type="Proteomes" id="UP001566132">
    <property type="component" value="Unassembled WGS sequence"/>
</dbReference>
<sequence length="117" mass="13401">MSDLEQKRPIKKVQLCHRKRNYRKEWEQDVRFKGWITSSNKGKNITADNSKAKCLACNIEMTAEVTVLKNHSNSAKHMSKTKSLPTQCSITDMFKKTDTTLEHQITIAEMKLTGCLA</sequence>
<accession>A0ABD1EY03</accession>
<organism evidence="1 2">
    <name type="scientific">Hypothenemus hampei</name>
    <name type="common">Coffee berry borer</name>
    <dbReference type="NCBI Taxonomy" id="57062"/>
    <lineage>
        <taxon>Eukaryota</taxon>
        <taxon>Metazoa</taxon>
        <taxon>Ecdysozoa</taxon>
        <taxon>Arthropoda</taxon>
        <taxon>Hexapoda</taxon>
        <taxon>Insecta</taxon>
        <taxon>Pterygota</taxon>
        <taxon>Neoptera</taxon>
        <taxon>Endopterygota</taxon>
        <taxon>Coleoptera</taxon>
        <taxon>Polyphaga</taxon>
        <taxon>Cucujiformia</taxon>
        <taxon>Curculionidae</taxon>
        <taxon>Scolytinae</taxon>
        <taxon>Hypothenemus</taxon>
    </lineage>
</organism>
<protein>
    <submittedName>
        <fullName evidence="1">Uncharacterized protein</fullName>
    </submittedName>
</protein>
<evidence type="ECO:0000313" key="2">
    <source>
        <dbReference type="Proteomes" id="UP001566132"/>
    </source>
</evidence>